<dbReference type="Gene3D" id="3.40.50.10210">
    <property type="match status" value="1"/>
</dbReference>
<dbReference type="InterPro" id="IPR017846">
    <property type="entry name" value="Nict_dMeBzImd_PRibTrfase_bact"/>
</dbReference>
<dbReference type="EMBL" id="JADJUC010000031">
    <property type="protein sequence ID" value="MBK8525495.1"/>
    <property type="molecule type" value="Genomic_DNA"/>
</dbReference>
<dbReference type="NCBIfam" id="TIGR03160">
    <property type="entry name" value="cobT_DBIPRT"/>
    <property type="match status" value="1"/>
</dbReference>
<comment type="caution">
    <text evidence="11">The sequence shown here is derived from an EMBL/GenBank/DDBJ whole genome shotgun (WGS) entry which is preliminary data.</text>
</comment>
<dbReference type="Gene3D" id="1.10.1610.10">
    <property type="match status" value="1"/>
</dbReference>
<dbReference type="Proteomes" id="UP000886689">
    <property type="component" value="Unassembled WGS sequence"/>
</dbReference>
<dbReference type="Pfam" id="PF02277">
    <property type="entry name" value="DBI_PRT"/>
    <property type="match status" value="1"/>
</dbReference>
<evidence type="ECO:0000313" key="11">
    <source>
        <dbReference type="EMBL" id="MBK8525495.1"/>
    </source>
</evidence>
<dbReference type="InterPro" id="IPR036087">
    <property type="entry name" value="Nict_dMeBzImd_PRibTrfase_sf"/>
</dbReference>
<dbReference type="GO" id="GO:0008939">
    <property type="term" value="F:nicotinate-nucleotide-dimethylbenzimidazole phosphoribosyltransferase activity"/>
    <property type="evidence" value="ECO:0007669"/>
    <property type="project" value="UniProtKB-UniRule"/>
</dbReference>
<evidence type="ECO:0000256" key="4">
    <source>
        <dbReference type="ARBA" id="ARBA00015486"/>
    </source>
</evidence>
<keyword evidence="6 10" id="KW-0328">Glycosyltransferase</keyword>
<proteinExistence type="inferred from homology"/>
<organism evidence="11 12">
    <name type="scientific">Candidatus Proximibacter danicus</name>
    <dbReference type="NCBI Taxonomy" id="2954365"/>
    <lineage>
        <taxon>Bacteria</taxon>
        <taxon>Pseudomonadati</taxon>
        <taxon>Pseudomonadota</taxon>
        <taxon>Betaproteobacteria</taxon>
        <taxon>Candidatus Proximibacter</taxon>
    </lineage>
</organism>
<dbReference type="CDD" id="cd02439">
    <property type="entry name" value="DMB-PRT_CobT"/>
    <property type="match status" value="1"/>
</dbReference>
<evidence type="ECO:0000256" key="10">
    <source>
        <dbReference type="HAMAP-Rule" id="MF_00230"/>
    </source>
</evidence>
<comment type="catalytic activity">
    <reaction evidence="9 10">
        <text>5,6-dimethylbenzimidazole + nicotinate beta-D-ribonucleotide = alpha-ribazole 5'-phosphate + nicotinate + H(+)</text>
        <dbReference type="Rhea" id="RHEA:11196"/>
        <dbReference type="ChEBI" id="CHEBI:15378"/>
        <dbReference type="ChEBI" id="CHEBI:15890"/>
        <dbReference type="ChEBI" id="CHEBI:32544"/>
        <dbReference type="ChEBI" id="CHEBI:57502"/>
        <dbReference type="ChEBI" id="CHEBI:57918"/>
        <dbReference type="EC" id="2.4.2.21"/>
    </reaction>
</comment>
<evidence type="ECO:0000256" key="5">
    <source>
        <dbReference type="ARBA" id="ARBA00022573"/>
    </source>
</evidence>
<accession>A0A9D7PRP8</accession>
<dbReference type="EC" id="2.4.2.21" evidence="3 10"/>
<comment type="similarity">
    <text evidence="2 10">Belongs to the CobT family.</text>
</comment>
<evidence type="ECO:0000256" key="1">
    <source>
        <dbReference type="ARBA" id="ARBA00005049"/>
    </source>
</evidence>
<evidence type="ECO:0000256" key="8">
    <source>
        <dbReference type="ARBA" id="ARBA00030686"/>
    </source>
</evidence>
<protein>
    <recommendedName>
        <fullName evidence="4 10">Nicotinate-nucleotide--dimethylbenzimidazole phosphoribosyltransferase</fullName>
        <shortName evidence="10">NN:DBI PRT</shortName>
        <ecNumber evidence="3 10">2.4.2.21</ecNumber>
    </recommendedName>
    <alternativeName>
        <fullName evidence="8 10">N(1)-alpha-phosphoribosyltransferase</fullName>
    </alternativeName>
</protein>
<feature type="active site" description="Proton acceptor" evidence="10">
    <location>
        <position position="318"/>
    </location>
</feature>
<evidence type="ECO:0000256" key="9">
    <source>
        <dbReference type="ARBA" id="ARBA00047340"/>
    </source>
</evidence>
<dbReference type="PANTHER" id="PTHR43463:SF1">
    <property type="entry name" value="NICOTINATE-NUCLEOTIDE--DIMETHYLBENZIMIDAZOLE PHOSPHORIBOSYLTRANSFERASE"/>
    <property type="match status" value="1"/>
</dbReference>
<name>A0A9D7PRP8_9PROT</name>
<keyword evidence="5 10" id="KW-0169">Cobalamin biosynthesis</keyword>
<dbReference type="FunFam" id="3.40.50.10210:FF:000001">
    <property type="entry name" value="Nicotinate-nucleotide--dimethylbenzimidazole phosphoribosyltransferase"/>
    <property type="match status" value="1"/>
</dbReference>
<evidence type="ECO:0000313" key="12">
    <source>
        <dbReference type="Proteomes" id="UP000886689"/>
    </source>
</evidence>
<comment type="pathway">
    <text evidence="1 10">Nucleoside biosynthesis; alpha-ribazole biosynthesis; alpha-ribazole from 5,6-dimethylbenzimidazole: step 1/2.</text>
</comment>
<dbReference type="HAMAP" id="MF_00230">
    <property type="entry name" value="CobT"/>
    <property type="match status" value="1"/>
</dbReference>
<dbReference type="InterPro" id="IPR003200">
    <property type="entry name" value="Nict_dMeBzImd_PRibTrfase"/>
</dbReference>
<evidence type="ECO:0000256" key="3">
    <source>
        <dbReference type="ARBA" id="ARBA00011991"/>
    </source>
</evidence>
<keyword evidence="7 10" id="KW-0808">Transferase</keyword>
<comment type="function">
    <text evidence="10">Catalyzes the synthesis of alpha-ribazole-5'-phosphate from nicotinate mononucleotide (NAMN) and 5,6-dimethylbenzimidazole (DMB).</text>
</comment>
<evidence type="ECO:0000256" key="6">
    <source>
        <dbReference type="ARBA" id="ARBA00022676"/>
    </source>
</evidence>
<evidence type="ECO:0000256" key="7">
    <source>
        <dbReference type="ARBA" id="ARBA00022679"/>
    </source>
</evidence>
<evidence type="ECO:0000256" key="2">
    <source>
        <dbReference type="ARBA" id="ARBA00007110"/>
    </source>
</evidence>
<dbReference type="GO" id="GO:0009236">
    <property type="term" value="P:cobalamin biosynthetic process"/>
    <property type="evidence" value="ECO:0007669"/>
    <property type="project" value="UniProtKB-UniRule"/>
</dbReference>
<sequence>MSFHIARPDTRLTAALQHKIDLKTKPQGALGMLERLALQIGLIQQTLTPSLDAPHIAVFAGDHGAAKAGVSAFPQDVTWQMVENFLAGGAAINVFARANGLGLKVVDAGVARDFGERDGLIDAKVALGTRNYIEEAAMTPAERDTAIARGAALARELAANGCKVLGFGEMGIGNTAAASLITHTLTGTPLDECIGRGTGLDDPGLARKRALLKQAAERAGLPADAKGSSEHAQAVLAEFGGFEIAMMAGAMLGAAEAGMVLLIDGFIVGAAFLVAARIEPNILPYAVFCHRSAEPGHQAQLKALDAEPLIDLGLRLGEGTGAALAWPLVKAAAAFLNEMASFESAGVSERTEK</sequence>
<dbReference type="SUPFAM" id="SSF52733">
    <property type="entry name" value="Nicotinate mononucleotide:5,6-dimethylbenzimidazole phosphoribosyltransferase (CobT)"/>
    <property type="match status" value="1"/>
</dbReference>
<reference evidence="11" key="1">
    <citation type="submission" date="2020-10" db="EMBL/GenBank/DDBJ databases">
        <title>Connecting structure to function with the recovery of over 1000 high-quality activated sludge metagenome-assembled genomes encoding full-length rRNA genes using long-read sequencing.</title>
        <authorList>
            <person name="Singleton C.M."/>
            <person name="Petriglieri F."/>
            <person name="Kristensen J.M."/>
            <person name="Kirkegaard R.H."/>
            <person name="Michaelsen T.Y."/>
            <person name="Andersen M.H."/>
            <person name="Karst S.M."/>
            <person name="Dueholm M.S."/>
            <person name="Nielsen P.H."/>
            <person name="Albertsen M."/>
        </authorList>
    </citation>
    <scope>NUCLEOTIDE SEQUENCE</scope>
    <source>
        <strain evidence="11">Hirt_18-Q3-R61-65_BATAC.395</strain>
    </source>
</reference>
<dbReference type="PANTHER" id="PTHR43463">
    <property type="entry name" value="NICOTINATE-NUCLEOTIDE--DIMETHYLBENZIMIDAZOLE PHOSPHORIBOSYLTRANSFERASE"/>
    <property type="match status" value="1"/>
</dbReference>
<dbReference type="AlphaFoldDB" id="A0A9D7PRP8"/>
<dbReference type="NCBIfam" id="NF000996">
    <property type="entry name" value="PRK00105.1"/>
    <property type="match status" value="1"/>
</dbReference>
<dbReference type="InterPro" id="IPR023195">
    <property type="entry name" value="Nict_dMeBzImd_PRibTrfase_N"/>
</dbReference>
<gene>
    <name evidence="10 11" type="primary">cobT</name>
    <name evidence="11" type="ORF">IPL58_16555</name>
</gene>